<sequence length="204" mass="21777">MLRDATRALRRDTTTDGKLRKQACNRNGRALPLCCTGTASRAKSSCGSEGKGREGKGREGKGRESECGEKRKGGEAGEKKRSFQKGDPAIQPRGLGSPESGTKVTNTEEVLEDSVTLKGGDDYEQYQESGLGSTVAIRLKLSSQSPTCATRFTICPRRPAELLTVGREQQLIAKAELKICAIFALVRNLAIAGSHLTAAAPVLL</sequence>
<reference evidence="2" key="1">
    <citation type="submission" date="2016-03" db="EMBL/GenBank/DDBJ databases">
        <title>Mechanisms controlling the formation of the plant cell surface in tip-growing cells are functionally conserved among land plants.</title>
        <authorList>
            <person name="Honkanen S."/>
            <person name="Jones V.A."/>
            <person name="Morieri G."/>
            <person name="Champion C."/>
            <person name="Hetherington A.J."/>
            <person name="Kelly S."/>
            <person name="Saint-Marcoux D."/>
            <person name="Proust H."/>
            <person name="Prescott H."/>
            <person name="Dolan L."/>
        </authorList>
    </citation>
    <scope>NUCLEOTIDE SEQUENCE [LARGE SCALE GENOMIC DNA]</scope>
    <source>
        <tissue evidence="2">Whole gametophyte</tissue>
    </source>
</reference>
<organism evidence="2 3">
    <name type="scientific">Marchantia polymorpha subsp. ruderalis</name>
    <dbReference type="NCBI Taxonomy" id="1480154"/>
    <lineage>
        <taxon>Eukaryota</taxon>
        <taxon>Viridiplantae</taxon>
        <taxon>Streptophyta</taxon>
        <taxon>Embryophyta</taxon>
        <taxon>Marchantiophyta</taxon>
        <taxon>Marchantiopsida</taxon>
        <taxon>Marchantiidae</taxon>
        <taxon>Marchantiales</taxon>
        <taxon>Marchantiaceae</taxon>
        <taxon>Marchantia</taxon>
    </lineage>
</organism>
<protein>
    <submittedName>
        <fullName evidence="2">Uncharacterized protein</fullName>
    </submittedName>
</protein>
<feature type="compositionally biased region" description="Basic and acidic residues" evidence="1">
    <location>
        <begin position="1"/>
        <end position="19"/>
    </location>
</feature>
<keyword evidence="3" id="KW-1185">Reference proteome</keyword>
<evidence type="ECO:0000313" key="2">
    <source>
        <dbReference type="EMBL" id="OAE26476.1"/>
    </source>
</evidence>
<evidence type="ECO:0000313" key="3">
    <source>
        <dbReference type="Proteomes" id="UP000077202"/>
    </source>
</evidence>
<feature type="region of interest" description="Disordered" evidence="1">
    <location>
        <begin position="38"/>
        <end position="110"/>
    </location>
</feature>
<comment type="caution">
    <text evidence="2">The sequence shown here is derived from an EMBL/GenBank/DDBJ whole genome shotgun (WGS) entry which is preliminary data.</text>
</comment>
<accession>A0A176W2P5</accession>
<dbReference type="AlphaFoldDB" id="A0A176W2P5"/>
<feature type="region of interest" description="Disordered" evidence="1">
    <location>
        <begin position="1"/>
        <end position="20"/>
    </location>
</feature>
<proteinExistence type="predicted"/>
<evidence type="ECO:0000256" key="1">
    <source>
        <dbReference type="SAM" id="MobiDB-lite"/>
    </source>
</evidence>
<name>A0A176W2P5_MARPO</name>
<dbReference type="EMBL" id="LVLJ01002167">
    <property type="protein sequence ID" value="OAE26476.1"/>
    <property type="molecule type" value="Genomic_DNA"/>
</dbReference>
<dbReference type="Proteomes" id="UP000077202">
    <property type="component" value="Unassembled WGS sequence"/>
</dbReference>
<feature type="compositionally biased region" description="Basic and acidic residues" evidence="1">
    <location>
        <begin position="50"/>
        <end position="81"/>
    </location>
</feature>
<gene>
    <name evidence="2" type="ORF">AXG93_815s1390</name>
</gene>
<feature type="compositionally biased region" description="Polar residues" evidence="1">
    <location>
        <begin position="99"/>
        <end position="108"/>
    </location>
</feature>